<feature type="repeat" description="NHL" evidence="2">
    <location>
        <begin position="37"/>
        <end position="64"/>
    </location>
</feature>
<dbReference type="EMBL" id="CATNWA010016371">
    <property type="protein sequence ID" value="CAI9592085.1"/>
    <property type="molecule type" value="Genomic_DNA"/>
</dbReference>
<feature type="repeat" description="NHL" evidence="2">
    <location>
        <begin position="73"/>
        <end position="105"/>
    </location>
</feature>
<reference evidence="3" key="1">
    <citation type="submission" date="2023-05" db="EMBL/GenBank/DDBJ databases">
        <authorList>
            <person name="Stuckert A."/>
        </authorList>
    </citation>
    <scope>NUCLEOTIDE SEQUENCE</scope>
</reference>
<proteinExistence type="predicted"/>
<evidence type="ECO:0000256" key="1">
    <source>
        <dbReference type="ARBA" id="ARBA00022737"/>
    </source>
</evidence>
<evidence type="ECO:0000313" key="3">
    <source>
        <dbReference type="EMBL" id="CAI9592085.1"/>
    </source>
</evidence>
<dbReference type="InterPro" id="IPR011042">
    <property type="entry name" value="6-blade_b-propeller_TolB-like"/>
</dbReference>
<comment type="caution">
    <text evidence="3">The sequence shown here is derived from an EMBL/GenBank/DDBJ whole genome shotgun (WGS) entry which is preliminary data.</text>
</comment>
<accession>A0ABN9F4V2</accession>
<dbReference type="SUPFAM" id="SSF101898">
    <property type="entry name" value="NHL repeat"/>
    <property type="match status" value="1"/>
</dbReference>
<organism evidence="3 4">
    <name type="scientific">Staurois parvus</name>
    <dbReference type="NCBI Taxonomy" id="386267"/>
    <lineage>
        <taxon>Eukaryota</taxon>
        <taxon>Metazoa</taxon>
        <taxon>Chordata</taxon>
        <taxon>Craniata</taxon>
        <taxon>Vertebrata</taxon>
        <taxon>Euteleostomi</taxon>
        <taxon>Amphibia</taxon>
        <taxon>Batrachia</taxon>
        <taxon>Anura</taxon>
        <taxon>Neobatrachia</taxon>
        <taxon>Ranoidea</taxon>
        <taxon>Ranidae</taxon>
        <taxon>Staurois</taxon>
    </lineage>
</organism>
<keyword evidence="1" id="KW-0677">Repeat</keyword>
<dbReference type="Gene3D" id="2.120.10.30">
    <property type="entry name" value="TolB, C-terminal domain"/>
    <property type="match status" value="1"/>
</dbReference>
<keyword evidence="4" id="KW-1185">Reference proteome</keyword>
<protein>
    <submittedName>
        <fullName evidence="3">Uncharacterized protein</fullName>
    </submittedName>
</protein>
<dbReference type="InterPro" id="IPR001258">
    <property type="entry name" value="NHL_repeat"/>
</dbReference>
<sequence>MGGLQCLRSVGDVKLFTSNLKPCGSISEIYQHKFGDPSGICADPEGNILVADVQKRNVTLFPVSGSPICIVSKDLCKPSGLSCSPFGLLYVADSGDNSVKVYKYRAKPYYAPISPRKSGDAQSLTPRA</sequence>
<name>A0ABN9F4V2_9NEOB</name>
<dbReference type="Pfam" id="PF01436">
    <property type="entry name" value="NHL"/>
    <property type="match status" value="1"/>
</dbReference>
<gene>
    <name evidence="3" type="ORF">SPARVUS_LOCUS11307036</name>
</gene>
<evidence type="ECO:0000313" key="4">
    <source>
        <dbReference type="Proteomes" id="UP001162483"/>
    </source>
</evidence>
<dbReference type="PROSITE" id="PS51125">
    <property type="entry name" value="NHL"/>
    <property type="match status" value="2"/>
</dbReference>
<evidence type="ECO:0000256" key="2">
    <source>
        <dbReference type="PROSITE-ProRule" id="PRU00504"/>
    </source>
</evidence>
<dbReference type="Proteomes" id="UP001162483">
    <property type="component" value="Unassembled WGS sequence"/>
</dbReference>